<evidence type="ECO:0000313" key="7">
    <source>
        <dbReference type="Proteomes" id="UP001206925"/>
    </source>
</evidence>
<proteinExistence type="inferred from homology"/>
<dbReference type="PROSITE" id="PS00375">
    <property type="entry name" value="UDPGT"/>
    <property type="match status" value="2"/>
</dbReference>
<dbReference type="GO" id="GO:0009813">
    <property type="term" value="P:flavonoid biosynthetic process"/>
    <property type="evidence" value="ECO:0007669"/>
    <property type="project" value="UniProtKB-ARBA"/>
</dbReference>
<evidence type="ECO:0008006" key="8">
    <source>
        <dbReference type="Google" id="ProtNLM"/>
    </source>
</evidence>
<dbReference type="InterPro" id="IPR035595">
    <property type="entry name" value="UDP_glycos_trans_CS"/>
</dbReference>
<protein>
    <recommendedName>
        <fullName evidence="8">Anthocyanidin 3-O-glucosyltransferase</fullName>
    </recommendedName>
</protein>
<keyword evidence="3" id="KW-0808">Transferase</keyword>
<dbReference type="AlphaFoldDB" id="A0AAD5GH17"/>
<evidence type="ECO:0000313" key="6">
    <source>
        <dbReference type="EMBL" id="KAI7742212.1"/>
    </source>
</evidence>
<dbReference type="InterPro" id="IPR002213">
    <property type="entry name" value="UDP_glucos_trans"/>
</dbReference>
<feature type="chain" id="PRO_5042284187" description="Anthocyanidin 3-O-glucosyltransferase" evidence="5">
    <location>
        <begin position="30"/>
        <end position="934"/>
    </location>
</feature>
<sequence length="934" mass="103076">MDRHVAVFAFPFASHPALMLTLVRRLASAAPSVVFSFFNTKSSNQALFAKPGCDNIKPYDVSDGKPEDYVLVGNPDEGINLFLAVAEEEFRRGVRVAEMDIGLRVSCLVVDAFLGFSGDIAQDMNIPWVGFWPSGTCSLAAHFYTDLIREKTAQLIGSAGPDKEIVDLIPGLKSVRLGDLPSGIVSGNLESPFATMLHKMGRSLAKATAVPINSFQELDPDLTKNLSSKLNNFLNIGPFNLISKENTPNKIDEFSCISWLDNHKTRAVAYICFGTFFKLPPQELVALAETLEETNTPFLWSLSKDSYNHFPKGFMERTSANGTGKVVPWAPQDQVLNHDAIGVLVTHGGYNSMMESIGAGVPMICRPHIGDHHINTWMIERVWGIGLRIQGGIFTKHATRCALERVFSLPKSVDEKNKTLKDLAHKAVAPNASSDQNFETLVEVINVKRFNGVMVEEDEELQGSMRLFLVKLYQSECLSKSLSKVFTFPFASHPPLLLTLTRRLASAAPNVVFSFFNIEKSNNVLFSNLGCNNILRYDVSDGIPEGYVFKGTPQEDVNLFLAVAEAEFRKGVRVAETDTGLKISCLVVDAFFWFCGDMAEEMNIPWVAFWTAGACSLAAHVYTDLIREKSAQLIGSLGPNEEIVDLIPGLKAIRLGDLPSGIVLGNLESPFSTMLHNMGRTLHRATAVPLNSFQELDPDLTENLSLKLNKFLNIGPFNLTSKEKTPLQFDEFSCISWLDNQKTRKVAYICFGTIFTPPPNELVELANALEETETPFLWSIKKDATKHFPKGFLDKITTNGLGKVVAWAPQDQVLNHDAIGVFVTHCGWNSVLESVGAGVPMICRPFLGDQHINSWMVERVWGIGSIIEGGSFTKRATCCALEQVLSLSKIRHERIQALKDLAHNAVEPNGSSHQNFKTLVEVVTGATRHTKSSF</sequence>
<organism evidence="6 7">
    <name type="scientific">Ambrosia artemisiifolia</name>
    <name type="common">Common ragweed</name>
    <dbReference type="NCBI Taxonomy" id="4212"/>
    <lineage>
        <taxon>Eukaryota</taxon>
        <taxon>Viridiplantae</taxon>
        <taxon>Streptophyta</taxon>
        <taxon>Embryophyta</taxon>
        <taxon>Tracheophyta</taxon>
        <taxon>Spermatophyta</taxon>
        <taxon>Magnoliopsida</taxon>
        <taxon>eudicotyledons</taxon>
        <taxon>Gunneridae</taxon>
        <taxon>Pentapetalae</taxon>
        <taxon>asterids</taxon>
        <taxon>campanulids</taxon>
        <taxon>Asterales</taxon>
        <taxon>Asteraceae</taxon>
        <taxon>Asteroideae</taxon>
        <taxon>Heliantheae alliance</taxon>
        <taxon>Heliantheae</taxon>
        <taxon>Ambrosia</taxon>
    </lineage>
</organism>
<dbReference type="Proteomes" id="UP001206925">
    <property type="component" value="Unassembled WGS sequence"/>
</dbReference>
<accession>A0AAD5GH17</accession>
<comment type="function">
    <text evidence="4">May glycosylate diterpenes or flavonols in leaves.</text>
</comment>
<dbReference type="Pfam" id="PF00201">
    <property type="entry name" value="UDPGT"/>
    <property type="match status" value="2"/>
</dbReference>
<evidence type="ECO:0000256" key="3">
    <source>
        <dbReference type="ARBA" id="ARBA00022679"/>
    </source>
</evidence>
<comment type="caution">
    <text evidence="6">The sequence shown here is derived from an EMBL/GenBank/DDBJ whole genome shotgun (WGS) entry which is preliminary data.</text>
</comment>
<dbReference type="GO" id="GO:0080044">
    <property type="term" value="F:quercetin 7-O-glucosyltransferase activity"/>
    <property type="evidence" value="ECO:0007669"/>
    <property type="project" value="TreeGrafter"/>
</dbReference>
<dbReference type="PANTHER" id="PTHR11926">
    <property type="entry name" value="GLUCOSYL/GLUCURONOSYL TRANSFERASES"/>
    <property type="match status" value="1"/>
</dbReference>
<evidence type="ECO:0000256" key="5">
    <source>
        <dbReference type="SAM" id="SignalP"/>
    </source>
</evidence>
<dbReference type="FunFam" id="3.40.50.2000:FF:000129">
    <property type="entry name" value="Glycosyltransferase"/>
    <property type="match status" value="1"/>
</dbReference>
<feature type="signal peptide" evidence="5">
    <location>
        <begin position="1"/>
        <end position="29"/>
    </location>
</feature>
<dbReference type="EMBL" id="JAMZMK010008050">
    <property type="protein sequence ID" value="KAI7742212.1"/>
    <property type="molecule type" value="Genomic_DNA"/>
</dbReference>
<reference evidence="6" key="1">
    <citation type="submission" date="2022-06" db="EMBL/GenBank/DDBJ databases">
        <title>Uncovering the hologenomic basis of an extraordinary plant invasion.</title>
        <authorList>
            <person name="Bieker V.C."/>
            <person name="Martin M.D."/>
            <person name="Gilbert T."/>
            <person name="Hodgins K."/>
            <person name="Battlay P."/>
            <person name="Petersen B."/>
            <person name="Wilson J."/>
        </authorList>
    </citation>
    <scope>NUCLEOTIDE SEQUENCE</scope>
    <source>
        <strain evidence="6">AA19_3_7</strain>
        <tissue evidence="6">Leaf</tissue>
    </source>
</reference>
<keyword evidence="5" id="KW-0732">Signal</keyword>
<dbReference type="Gene3D" id="3.40.50.2000">
    <property type="entry name" value="Glycogen Phosphorylase B"/>
    <property type="match status" value="4"/>
</dbReference>
<dbReference type="CDD" id="cd03784">
    <property type="entry name" value="GT1_Gtf-like"/>
    <property type="match status" value="2"/>
</dbReference>
<evidence type="ECO:0000256" key="1">
    <source>
        <dbReference type="ARBA" id="ARBA00009995"/>
    </source>
</evidence>
<dbReference type="FunFam" id="3.40.50.2000:FF:000056">
    <property type="entry name" value="Glycosyltransferase"/>
    <property type="match status" value="1"/>
</dbReference>
<dbReference type="PANTHER" id="PTHR11926:SF1560">
    <property type="entry name" value="UDP-GLYCOSYLTRANSFERASE 74E1-RELATED"/>
    <property type="match status" value="1"/>
</dbReference>
<keyword evidence="7" id="KW-1185">Reference proteome</keyword>
<gene>
    <name evidence="6" type="ORF">M8C21_017768</name>
</gene>
<comment type="similarity">
    <text evidence="1">Belongs to the UDP-glycosyltransferase family.</text>
</comment>
<evidence type="ECO:0000256" key="2">
    <source>
        <dbReference type="ARBA" id="ARBA00022676"/>
    </source>
</evidence>
<dbReference type="SUPFAM" id="SSF53756">
    <property type="entry name" value="UDP-Glycosyltransferase/glycogen phosphorylase"/>
    <property type="match status" value="2"/>
</dbReference>
<keyword evidence="2" id="KW-0328">Glycosyltransferase</keyword>
<evidence type="ECO:0000256" key="4">
    <source>
        <dbReference type="ARBA" id="ARBA00053747"/>
    </source>
</evidence>
<dbReference type="GO" id="GO:0080043">
    <property type="term" value="F:quercetin 3-O-glucosyltransferase activity"/>
    <property type="evidence" value="ECO:0007669"/>
    <property type="project" value="TreeGrafter"/>
</dbReference>
<name>A0AAD5GH17_AMBAR</name>